<feature type="transmembrane region" description="Helical" evidence="2">
    <location>
        <begin position="505"/>
        <end position="525"/>
    </location>
</feature>
<evidence type="ECO:0000256" key="2">
    <source>
        <dbReference type="SAM" id="Phobius"/>
    </source>
</evidence>
<evidence type="ECO:0000256" key="3">
    <source>
        <dbReference type="SAM" id="SignalP"/>
    </source>
</evidence>
<evidence type="ECO:0000256" key="1">
    <source>
        <dbReference type="SAM" id="MobiDB-lite"/>
    </source>
</evidence>
<feature type="transmembrane region" description="Helical" evidence="2">
    <location>
        <begin position="443"/>
        <end position="466"/>
    </location>
</feature>
<evidence type="ECO:0000313" key="5">
    <source>
        <dbReference type="Proteomes" id="UP001325140"/>
    </source>
</evidence>
<dbReference type="PROSITE" id="PS51257">
    <property type="entry name" value="PROKAR_LIPOPROTEIN"/>
    <property type="match status" value="1"/>
</dbReference>
<keyword evidence="2" id="KW-0812">Transmembrane</keyword>
<feature type="region of interest" description="Disordered" evidence="1">
    <location>
        <begin position="752"/>
        <end position="823"/>
    </location>
</feature>
<feature type="region of interest" description="Disordered" evidence="1">
    <location>
        <begin position="629"/>
        <end position="721"/>
    </location>
</feature>
<protein>
    <submittedName>
        <fullName evidence="4">Type IV secretion system protein VirB6</fullName>
    </submittedName>
</protein>
<feature type="transmembrane region" description="Helical" evidence="2">
    <location>
        <begin position="472"/>
        <end position="493"/>
    </location>
</feature>
<feature type="compositionally biased region" description="Basic and acidic residues" evidence="1">
    <location>
        <begin position="706"/>
        <end position="716"/>
    </location>
</feature>
<dbReference type="RefSeq" id="WP_323722159.1">
    <property type="nucleotide sequence ID" value="NZ_CP110343.1"/>
</dbReference>
<keyword evidence="2" id="KW-0472">Membrane</keyword>
<reference evidence="4" key="1">
    <citation type="submission" date="2022-10" db="EMBL/GenBank/DDBJ databases">
        <title>Host association and intracellularity evolved multiple times independently in the Rickettsiales.</title>
        <authorList>
            <person name="Castelli M."/>
            <person name="Nardi T."/>
            <person name="Gammuto L."/>
            <person name="Bellinzona G."/>
            <person name="Sabaneyeva E."/>
            <person name="Potekhin A."/>
            <person name="Serra V."/>
            <person name="Petroni G."/>
            <person name="Sassera D."/>
        </authorList>
    </citation>
    <scope>NUCLEOTIDE SEQUENCE [LARGE SCALE GENOMIC DNA]</scope>
    <source>
        <strain evidence="4">US_Bl 11III1</strain>
    </source>
</reference>
<organism evidence="4 5">
    <name type="scientific">Candidatus Fokinia crypta</name>
    <dbReference type="NCBI Taxonomy" id="1920990"/>
    <lineage>
        <taxon>Bacteria</taxon>
        <taxon>Pseudomonadati</taxon>
        <taxon>Pseudomonadota</taxon>
        <taxon>Alphaproteobacteria</taxon>
        <taxon>Rickettsiales</taxon>
        <taxon>Candidatus Midichloriaceae</taxon>
        <taxon>Candidatus Fokinia</taxon>
    </lineage>
</organism>
<keyword evidence="2" id="KW-1133">Transmembrane helix</keyword>
<evidence type="ECO:0000313" key="4">
    <source>
        <dbReference type="EMBL" id="WPX98188.1"/>
    </source>
</evidence>
<feature type="transmembrane region" description="Helical" evidence="2">
    <location>
        <begin position="316"/>
        <end position="339"/>
    </location>
</feature>
<gene>
    <name evidence="4" type="ORF">Fokcrypt_00730</name>
</gene>
<dbReference type="Proteomes" id="UP001325140">
    <property type="component" value="Chromosome"/>
</dbReference>
<feature type="transmembrane region" description="Helical" evidence="2">
    <location>
        <begin position="412"/>
        <end position="431"/>
    </location>
</feature>
<feature type="compositionally biased region" description="Basic and acidic residues" evidence="1">
    <location>
        <begin position="633"/>
        <end position="655"/>
    </location>
</feature>
<accession>A0ABZ0UU22</accession>
<proteinExistence type="predicted"/>
<sequence length="823" mass="92087">MLNFRSVKCITCIILIILLACPSITSARHQDQCYYQNDVNASNTVTIHSNPKELLSTTPQIQQVASWVDTSLISIGGTKAGTFTITGSIRGSWGPLGSASIACNLADCNSGSAGIGSNEVQSMCLTKDTQNIKYNGQNVHITRTTYPCILSNGVGLYMLITNETDNALSANYSPQQIINSDNNVTQITSNALNPNQNILSSALPTNGEYFIPTWHIGDYVTTSSDKNAQFTIKNATKCKMLPNSWSCITESIPSGRIYLKIIDSYYGDNYGSYTITFNTGVFQVGFLFRAIQIFDTILDNSSKLIATYVSKTLQPIFMLILTFYIIWYGIAFLTGVLEVKIHDMVMRMIKLCTVSLLFTPQGLLTVERYLIDPFWTLGSAISDIILMSVVFNATTGDVPTLSTAAETVMSKLWYIAIYDSILNILYSSPINAKIWGILFSLKFYYIILLYALTIVLTFSIFKAFLYSLDAMIRFYLIKTVFPLFMVISIIPTLEDFLMTLFKQLTVVAITLILIALSSALMIVMLDTSFKSLYNYTVCWRPIINLPVLDLLKFFMTSPYAEAKEALKFDVYMYTIVTAVLFYELFDKLGDLINGLSNVTSSIDETAQHTNAQFTNLRNKVQNKMKKLIFGENDSTKKQQDKDSKDNKSKVSRDDVSDNSSGEDSKQELNTQKSDSSQKRQESSSQSKNGEISPQKDSKFHSNNLERTPEIPEHDYFDDAVEDSSLEYGDIKLTEDLKRDSKELSVEEKLTQLQEQLKNSSSKKSKHVNRDGEGSGSEEDGEFADRESNAFHEQGNSKDNAAINRDDGSVQNSNEDEDNTNREN</sequence>
<keyword evidence="3" id="KW-0732">Signal</keyword>
<feature type="chain" id="PRO_5046134675" evidence="3">
    <location>
        <begin position="28"/>
        <end position="823"/>
    </location>
</feature>
<keyword evidence="5" id="KW-1185">Reference proteome</keyword>
<feature type="signal peptide" evidence="3">
    <location>
        <begin position="1"/>
        <end position="27"/>
    </location>
</feature>
<dbReference type="EMBL" id="CP110343">
    <property type="protein sequence ID" value="WPX98188.1"/>
    <property type="molecule type" value="Genomic_DNA"/>
</dbReference>
<name>A0ABZ0UU22_9RICK</name>